<keyword evidence="7 9" id="KW-0067">ATP-binding</keyword>
<keyword evidence="5" id="KW-0479">Metal-binding</keyword>
<keyword evidence="6 9" id="KW-0418">Kinase</keyword>
<evidence type="ECO:0000256" key="2">
    <source>
        <dbReference type="ARBA" id="ARBA00009280"/>
    </source>
</evidence>
<dbReference type="SMART" id="SM00045">
    <property type="entry name" value="DAGKa"/>
    <property type="match status" value="1"/>
</dbReference>
<dbReference type="Pfam" id="PF00609">
    <property type="entry name" value="DAGK_acc"/>
    <property type="match status" value="1"/>
</dbReference>
<evidence type="ECO:0000256" key="10">
    <source>
        <dbReference type="SAM" id="MobiDB-lite"/>
    </source>
</evidence>
<feature type="domain" description="DAGKc" evidence="11">
    <location>
        <begin position="130"/>
        <end position="248"/>
    </location>
</feature>
<dbReference type="InterPro" id="IPR016064">
    <property type="entry name" value="NAD/diacylglycerol_kinase_sf"/>
</dbReference>
<keyword evidence="13" id="KW-1185">Reference proteome</keyword>
<dbReference type="GO" id="GO:0016020">
    <property type="term" value="C:membrane"/>
    <property type="evidence" value="ECO:0007669"/>
    <property type="project" value="UniProtKB-SubCell"/>
</dbReference>
<dbReference type="Proteomes" id="UP000195570">
    <property type="component" value="Unassembled WGS sequence"/>
</dbReference>
<dbReference type="RefSeq" id="XP_067079939.1">
    <property type="nucleotide sequence ID" value="XM_067223838.1"/>
</dbReference>
<dbReference type="AlphaFoldDB" id="A0A1G4IAA6"/>
<sequence length="575" mass="62679">MSLSNVVANNAMMGVHKNNPGIGNGNKSQDNDTGKGGGDTDNNAETTEQKTHYQYVLAIVNPLAGETGTSGYITENLVSFFGEERVVLLNKDLFADPAPLHEAIRKYAVRYMSDEEEEEEETKGTEVDVRLPTDAVDDRGTVFVSGGDGTVSYIMDQMDAVREIVEKEVGNNARGEATPRGKPIFPALAVLAFGTGNDFSNCVGFGRGYSRGGKCGPLCKEDLIEHYVQKALTARSTPFDRWVMQVVPMSVACRQNERAQQGDGGEEEEPQSPDGQKSSVTQGGLHDLFIDWDALTDDPDCKIYRFINYVSVGFDAYVTHRFSTFRKNNPKFCSKRWRNKAVYCCFSFRAAVSCSPLKGCVPSVWVSESTCGEGGYVSPAGSGSHMTNVQLPSGSKTLMLTNVTSYAAGTKPWNAGSGKLYRKGSSKSTASITPVCVNDRKLEVQTHSGLIHMGMMQMNAGKGANKISQTNDVIFFVSCCPEDIYKGKHQQPPAREGEGKQSKMNLEGAANNLKKESKESVSLYVQLDGEPIMIITTPSIVRIRELRTPRVYVRCLNEDVLLESPSEEGTEGEGA</sequence>
<evidence type="ECO:0000256" key="4">
    <source>
        <dbReference type="ARBA" id="ARBA00022741"/>
    </source>
</evidence>
<keyword evidence="5" id="KW-0862">Zinc</keyword>
<comment type="catalytic activity">
    <reaction evidence="9">
        <text>a 1,2-diacyl-sn-glycerol + ATP = a 1,2-diacyl-sn-glycero-3-phosphate + ADP + H(+)</text>
        <dbReference type="Rhea" id="RHEA:10272"/>
        <dbReference type="ChEBI" id="CHEBI:15378"/>
        <dbReference type="ChEBI" id="CHEBI:17815"/>
        <dbReference type="ChEBI" id="CHEBI:30616"/>
        <dbReference type="ChEBI" id="CHEBI:58608"/>
        <dbReference type="ChEBI" id="CHEBI:456216"/>
        <dbReference type="EC" id="2.7.1.107"/>
    </reaction>
</comment>
<dbReference type="GO" id="GO:0004143">
    <property type="term" value="F:ATP-dependent diacylglycerol kinase activity"/>
    <property type="evidence" value="ECO:0007669"/>
    <property type="project" value="UniProtKB-EC"/>
</dbReference>
<dbReference type="PROSITE" id="PS50146">
    <property type="entry name" value="DAGK"/>
    <property type="match status" value="1"/>
</dbReference>
<evidence type="ECO:0000313" key="13">
    <source>
        <dbReference type="Proteomes" id="UP000195570"/>
    </source>
</evidence>
<evidence type="ECO:0000256" key="6">
    <source>
        <dbReference type="ARBA" id="ARBA00022777"/>
    </source>
</evidence>
<dbReference type="PANTHER" id="PTHR11255:SF54">
    <property type="entry name" value="DIACYLGLYCEROL KINASE THETA"/>
    <property type="match status" value="1"/>
</dbReference>
<organism evidence="12 13">
    <name type="scientific">Trypanosoma equiperdum</name>
    <dbReference type="NCBI Taxonomy" id="5694"/>
    <lineage>
        <taxon>Eukaryota</taxon>
        <taxon>Discoba</taxon>
        <taxon>Euglenozoa</taxon>
        <taxon>Kinetoplastea</taxon>
        <taxon>Metakinetoplastina</taxon>
        <taxon>Trypanosomatida</taxon>
        <taxon>Trypanosomatidae</taxon>
        <taxon>Trypanosoma</taxon>
    </lineage>
</organism>
<keyword evidence="5" id="KW-0863">Zinc-finger</keyword>
<dbReference type="Gene3D" id="3.40.50.10330">
    <property type="entry name" value="Probable inorganic polyphosphate/atp-NAD kinase, domain 1"/>
    <property type="match status" value="1"/>
</dbReference>
<evidence type="ECO:0000256" key="7">
    <source>
        <dbReference type="ARBA" id="ARBA00022840"/>
    </source>
</evidence>
<evidence type="ECO:0000313" key="12">
    <source>
        <dbReference type="EMBL" id="SCU68860.1"/>
    </source>
</evidence>
<comment type="caution">
    <text evidence="12">The sequence shown here is derived from an EMBL/GenBank/DDBJ whole genome shotgun (WGS) entry which is preliminary data.</text>
</comment>
<evidence type="ECO:0000256" key="5">
    <source>
        <dbReference type="ARBA" id="ARBA00022771"/>
    </source>
</evidence>
<dbReference type="Pfam" id="PF00781">
    <property type="entry name" value="DAGK_cat"/>
    <property type="match status" value="1"/>
</dbReference>
<feature type="region of interest" description="Disordered" evidence="10">
    <location>
        <begin position="14"/>
        <end position="48"/>
    </location>
</feature>
<dbReference type="GO" id="GO:0005524">
    <property type="term" value="F:ATP binding"/>
    <property type="evidence" value="ECO:0007669"/>
    <property type="project" value="UniProtKB-KW"/>
</dbReference>
<accession>A0A1G4IAA6</accession>
<dbReference type="GO" id="GO:0007200">
    <property type="term" value="P:phospholipase C-activating G protein-coupled receptor signaling pathway"/>
    <property type="evidence" value="ECO:0007669"/>
    <property type="project" value="InterPro"/>
</dbReference>
<dbReference type="InterPro" id="IPR001206">
    <property type="entry name" value="Diacylglycerol_kinase_cat_dom"/>
</dbReference>
<comment type="subcellular location">
    <subcellularLocation>
        <location evidence="1">Membrane</location>
    </subcellularLocation>
</comment>
<gene>
    <name evidence="12" type="ORF">TEOVI_000619100</name>
</gene>
<dbReference type="SUPFAM" id="SSF111331">
    <property type="entry name" value="NAD kinase/diacylglycerol kinase-like"/>
    <property type="match status" value="1"/>
</dbReference>
<keyword evidence="8" id="KW-0472">Membrane</keyword>
<reference evidence="12" key="1">
    <citation type="submission" date="2016-09" db="EMBL/GenBank/DDBJ databases">
        <authorList>
            <person name="Hebert L."/>
            <person name="Moumen B."/>
        </authorList>
    </citation>
    <scope>NUCLEOTIDE SEQUENCE [LARGE SCALE GENOMIC DNA]</scope>
    <source>
        <strain evidence="12">OVI</strain>
    </source>
</reference>
<evidence type="ECO:0000256" key="3">
    <source>
        <dbReference type="ARBA" id="ARBA00022679"/>
    </source>
</evidence>
<dbReference type="InterPro" id="IPR037607">
    <property type="entry name" value="DGK"/>
</dbReference>
<evidence type="ECO:0000256" key="9">
    <source>
        <dbReference type="RuleBase" id="RU361128"/>
    </source>
</evidence>
<dbReference type="InterPro" id="IPR000756">
    <property type="entry name" value="Diacylglycerol_kin_accessory"/>
</dbReference>
<dbReference type="VEuPathDB" id="TriTrypDB:TEOVI_000619100"/>
<dbReference type="EC" id="2.7.1.107" evidence="9"/>
<dbReference type="EMBL" id="CZPT02001086">
    <property type="protein sequence ID" value="SCU68860.1"/>
    <property type="molecule type" value="Genomic_DNA"/>
</dbReference>
<dbReference type="InterPro" id="IPR017438">
    <property type="entry name" value="ATP-NAD_kinase_N"/>
</dbReference>
<dbReference type="GO" id="GO:0008270">
    <property type="term" value="F:zinc ion binding"/>
    <property type="evidence" value="ECO:0007669"/>
    <property type="project" value="UniProtKB-KW"/>
</dbReference>
<name>A0A1G4IAA6_TRYEQ</name>
<evidence type="ECO:0000256" key="1">
    <source>
        <dbReference type="ARBA" id="ARBA00004370"/>
    </source>
</evidence>
<dbReference type="PANTHER" id="PTHR11255">
    <property type="entry name" value="DIACYLGLYCEROL KINASE"/>
    <property type="match status" value="1"/>
</dbReference>
<proteinExistence type="inferred from homology"/>
<evidence type="ECO:0000256" key="8">
    <source>
        <dbReference type="ARBA" id="ARBA00023136"/>
    </source>
</evidence>
<dbReference type="SMART" id="SM00046">
    <property type="entry name" value="DAGKc"/>
    <property type="match status" value="1"/>
</dbReference>
<feature type="region of interest" description="Disordered" evidence="10">
    <location>
        <begin position="256"/>
        <end position="280"/>
    </location>
</feature>
<protein>
    <recommendedName>
        <fullName evidence="9">Diacylglycerol kinase</fullName>
        <shortName evidence="9">DAG kinase</shortName>
        <ecNumber evidence="9">2.7.1.107</ecNumber>
    </recommendedName>
</protein>
<keyword evidence="4 9" id="KW-0547">Nucleotide-binding</keyword>
<dbReference type="GeneID" id="92380130"/>
<evidence type="ECO:0000259" key="11">
    <source>
        <dbReference type="PROSITE" id="PS50146"/>
    </source>
</evidence>
<keyword evidence="3 9" id="KW-0808">Transferase</keyword>
<comment type="similarity">
    <text evidence="2 9">Belongs to the eukaryotic diacylglycerol kinase family.</text>
</comment>